<comment type="caution">
    <text evidence="1">The sequence shown here is derived from an EMBL/GenBank/DDBJ whole genome shotgun (WGS) entry which is preliminary data.</text>
</comment>
<evidence type="ECO:0000313" key="2">
    <source>
        <dbReference type="Proteomes" id="UP000683000"/>
    </source>
</evidence>
<dbReference type="Proteomes" id="UP000683000">
    <property type="component" value="Unassembled WGS sequence"/>
</dbReference>
<protein>
    <submittedName>
        <fullName evidence="1">Uncharacterized protein</fullName>
    </submittedName>
</protein>
<evidence type="ECO:0000313" key="1">
    <source>
        <dbReference type="EMBL" id="KAG6370450.1"/>
    </source>
</evidence>
<gene>
    <name evidence="1" type="ORF">JVT61DRAFT_12070</name>
</gene>
<reference evidence="1" key="1">
    <citation type="submission" date="2021-03" db="EMBL/GenBank/DDBJ databases">
        <title>Evolutionary innovations through gain and loss of genes in the ectomycorrhizal Boletales.</title>
        <authorList>
            <person name="Wu G."/>
            <person name="Miyauchi S."/>
            <person name="Morin E."/>
            <person name="Yang Z.-L."/>
            <person name="Xu J."/>
            <person name="Martin F.M."/>
        </authorList>
    </citation>
    <scope>NUCLEOTIDE SEQUENCE</scope>
    <source>
        <strain evidence="1">BR01</strain>
    </source>
</reference>
<name>A0A8I2YEN3_9AGAM</name>
<dbReference type="EMBL" id="JAGFBS010000051">
    <property type="protein sequence ID" value="KAG6370450.1"/>
    <property type="molecule type" value="Genomic_DNA"/>
</dbReference>
<keyword evidence="2" id="KW-1185">Reference proteome</keyword>
<sequence>MLAFVNSTPTKGFFRDPSGVMKRPVSTNNHDCQTLNLNSLEDSCSLLRTNDLLRCLGLPPWAFLERQYSDLIQMENLLPMQESIPLLEEVMRKLHNAELQALEESGVGADWKMACQHTRDASSVLSAMEDLFFSASFDFRGLQGLYEQEELLFQLL</sequence>
<accession>A0A8I2YEN3</accession>
<organism evidence="1 2">
    <name type="scientific">Boletus reticuloceps</name>
    <dbReference type="NCBI Taxonomy" id="495285"/>
    <lineage>
        <taxon>Eukaryota</taxon>
        <taxon>Fungi</taxon>
        <taxon>Dikarya</taxon>
        <taxon>Basidiomycota</taxon>
        <taxon>Agaricomycotina</taxon>
        <taxon>Agaricomycetes</taxon>
        <taxon>Agaricomycetidae</taxon>
        <taxon>Boletales</taxon>
        <taxon>Boletineae</taxon>
        <taxon>Boletaceae</taxon>
        <taxon>Boletoideae</taxon>
        <taxon>Boletus</taxon>
    </lineage>
</organism>
<dbReference type="AlphaFoldDB" id="A0A8I2YEN3"/>
<proteinExistence type="predicted"/>